<dbReference type="EMBL" id="CASHTH010001169">
    <property type="protein sequence ID" value="CAI8012210.1"/>
    <property type="molecule type" value="Genomic_DNA"/>
</dbReference>
<comment type="caution">
    <text evidence="5">The sequence shown here is derived from an EMBL/GenBank/DDBJ whole genome shotgun (WGS) entry which is preliminary data.</text>
</comment>
<dbReference type="SUPFAM" id="SSF49764">
    <property type="entry name" value="HSP20-like chaperones"/>
    <property type="match status" value="1"/>
</dbReference>
<dbReference type="Pfam" id="PF00011">
    <property type="entry name" value="HSP20"/>
    <property type="match status" value="1"/>
</dbReference>
<evidence type="ECO:0000259" key="4">
    <source>
        <dbReference type="PROSITE" id="PS01031"/>
    </source>
</evidence>
<evidence type="ECO:0000256" key="3">
    <source>
        <dbReference type="RuleBase" id="RU003616"/>
    </source>
</evidence>
<dbReference type="InterPro" id="IPR002068">
    <property type="entry name" value="A-crystallin/Hsp20_dom"/>
</dbReference>
<keyword evidence="1 5" id="KW-0346">Stress response</keyword>
<dbReference type="Proteomes" id="UP001174909">
    <property type="component" value="Unassembled WGS sequence"/>
</dbReference>
<dbReference type="PROSITE" id="PS01031">
    <property type="entry name" value="SHSP"/>
    <property type="match status" value="1"/>
</dbReference>
<dbReference type="CDD" id="cd06464">
    <property type="entry name" value="ACD_sHsps-like"/>
    <property type="match status" value="1"/>
</dbReference>
<sequence length="150" mass="16985">MTYLATRKPMRNLFSLHNQMEKVFSDLFTSHEGETDTDNTAWMPTVDVSETENGFEIRAELPGVSEKDVNVSVTDNLLTIKGEKHQEAETDGKNYHRVERRYGSFQRSFTLPRHIETDAIKAEFKDGVLTLGIPKVEAAKPTEIPITVNS</sequence>
<evidence type="ECO:0000313" key="5">
    <source>
        <dbReference type="EMBL" id="CAI8012210.1"/>
    </source>
</evidence>
<evidence type="ECO:0000256" key="2">
    <source>
        <dbReference type="PROSITE-ProRule" id="PRU00285"/>
    </source>
</evidence>
<reference evidence="5" key="1">
    <citation type="submission" date="2023-03" db="EMBL/GenBank/DDBJ databases">
        <authorList>
            <person name="Steffen K."/>
            <person name="Cardenas P."/>
        </authorList>
    </citation>
    <scope>NUCLEOTIDE SEQUENCE</scope>
</reference>
<dbReference type="Gene3D" id="2.60.40.790">
    <property type="match status" value="1"/>
</dbReference>
<comment type="similarity">
    <text evidence="2 3">Belongs to the small heat shock protein (HSP20) family.</text>
</comment>
<accession>A0AA35RIM1</accession>
<evidence type="ECO:0000256" key="1">
    <source>
        <dbReference type="ARBA" id="ARBA00023016"/>
    </source>
</evidence>
<dbReference type="AlphaFoldDB" id="A0AA35RIM1"/>
<proteinExistence type="inferred from homology"/>
<dbReference type="InterPro" id="IPR008978">
    <property type="entry name" value="HSP20-like_chaperone"/>
</dbReference>
<dbReference type="PANTHER" id="PTHR11527">
    <property type="entry name" value="HEAT-SHOCK PROTEIN 20 FAMILY MEMBER"/>
    <property type="match status" value="1"/>
</dbReference>
<organism evidence="5 6">
    <name type="scientific">Geodia barretti</name>
    <name type="common">Barrett's horny sponge</name>
    <dbReference type="NCBI Taxonomy" id="519541"/>
    <lineage>
        <taxon>Eukaryota</taxon>
        <taxon>Metazoa</taxon>
        <taxon>Porifera</taxon>
        <taxon>Demospongiae</taxon>
        <taxon>Heteroscleromorpha</taxon>
        <taxon>Tetractinellida</taxon>
        <taxon>Astrophorina</taxon>
        <taxon>Geodiidae</taxon>
        <taxon>Geodia</taxon>
    </lineage>
</organism>
<dbReference type="InterPro" id="IPR031107">
    <property type="entry name" value="Small_HSP"/>
</dbReference>
<gene>
    <name evidence="5" type="ORF">GBAR_LOCUS7837</name>
</gene>
<evidence type="ECO:0000313" key="6">
    <source>
        <dbReference type="Proteomes" id="UP001174909"/>
    </source>
</evidence>
<name>A0AA35RIM1_GEOBA</name>
<feature type="domain" description="SHSP" evidence="4">
    <location>
        <begin position="37"/>
        <end position="149"/>
    </location>
</feature>
<keyword evidence="6" id="KW-1185">Reference proteome</keyword>
<protein>
    <submittedName>
        <fullName evidence="5">Small heat shock protein C2</fullName>
    </submittedName>
</protein>